<dbReference type="GO" id="GO:0005576">
    <property type="term" value="C:extracellular region"/>
    <property type="evidence" value="ECO:0007669"/>
    <property type="project" value="UniProtKB-SubCell"/>
</dbReference>
<keyword evidence="8 20" id="KW-0378">Hydrolase</keyword>
<evidence type="ECO:0000256" key="6">
    <source>
        <dbReference type="ARBA" id="ARBA00022525"/>
    </source>
</evidence>
<dbReference type="Pfam" id="PF01915">
    <property type="entry name" value="Glyco_hydro_3_C"/>
    <property type="match status" value="1"/>
</dbReference>
<dbReference type="SMART" id="SM01217">
    <property type="entry name" value="Fn3_like"/>
    <property type="match status" value="1"/>
</dbReference>
<dbReference type="InterPro" id="IPR002772">
    <property type="entry name" value="Glyco_hydro_3_C"/>
</dbReference>
<evidence type="ECO:0000256" key="12">
    <source>
        <dbReference type="ARBA" id="ARBA00023326"/>
    </source>
</evidence>
<evidence type="ECO:0000256" key="9">
    <source>
        <dbReference type="ARBA" id="ARBA00023180"/>
    </source>
</evidence>
<name>A0A2J6RCW7_HYAVF</name>
<evidence type="ECO:0000256" key="3">
    <source>
        <dbReference type="ARBA" id="ARBA00004987"/>
    </source>
</evidence>
<evidence type="ECO:0000256" key="13">
    <source>
        <dbReference type="ARBA" id="ARBA00024983"/>
    </source>
</evidence>
<comment type="catalytic activity">
    <reaction evidence="1">
        <text>Hydrolysis of terminal, non-reducing beta-D-glucosyl residues with release of beta-D-glucose.</text>
        <dbReference type="EC" id="3.2.1.21"/>
    </reaction>
</comment>
<dbReference type="InterPro" id="IPR017853">
    <property type="entry name" value="GH"/>
</dbReference>
<keyword evidence="9" id="KW-0325">Glycoprotein</keyword>
<dbReference type="Proteomes" id="UP000235786">
    <property type="component" value="Unassembled WGS sequence"/>
</dbReference>
<dbReference type="PANTHER" id="PTHR42715:SF12">
    <property type="entry name" value="BETA-GLUCOSIDASE G-RELATED"/>
    <property type="match status" value="1"/>
</dbReference>
<dbReference type="Gene3D" id="3.40.50.1700">
    <property type="entry name" value="Glycoside hydrolase family 3 C-terminal domain"/>
    <property type="match status" value="1"/>
</dbReference>
<proteinExistence type="inferred from homology"/>
<dbReference type="STRING" id="1149755.A0A2J6RCW7"/>
<dbReference type="EMBL" id="KZ613951">
    <property type="protein sequence ID" value="PMD36360.1"/>
    <property type="molecule type" value="Genomic_DNA"/>
</dbReference>
<evidence type="ECO:0000256" key="2">
    <source>
        <dbReference type="ARBA" id="ARBA00004613"/>
    </source>
</evidence>
<comment type="function">
    <text evidence="13">Beta-glucosidases are one of a number of cellulolytic enzymes involved in the degradation of cellulosic biomass. Catalyzes the last step releasing glucose from the inhibitory cellobiose.</text>
</comment>
<evidence type="ECO:0000256" key="14">
    <source>
        <dbReference type="ARBA" id="ARBA00039579"/>
    </source>
</evidence>
<comment type="similarity">
    <text evidence="4">Belongs to the glycosyl hydrolase 3 family.</text>
</comment>
<dbReference type="FunFam" id="3.20.20.300:FF:000002">
    <property type="entry name" value="Probable beta-glucosidase"/>
    <property type="match status" value="1"/>
</dbReference>
<dbReference type="PRINTS" id="PR00133">
    <property type="entry name" value="GLHYDRLASE3"/>
</dbReference>
<keyword evidence="10" id="KW-0119">Carbohydrate metabolism</keyword>
<feature type="signal peptide" evidence="18">
    <location>
        <begin position="1"/>
        <end position="22"/>
    </location>
</feature>
<accession>A0A2J6RCW7</accession>
<dbReference type="InterPro" id="IPR026891">
    <property type="entry name" value="Fn3-like"/>
</dbReference>
<comment type="pathway">
    <text evidence="3">Glycan metabolism; cellulose degradation.</text>
</comment>
<feature type="domain" description="Fibronectin type III-like" evidence="19">
    <location>
        <begin position="713"/>
        <end position="785"/>
    </location>
</feature>
<dbReference type="SUPFAM" id="SSF51445">
    <property type="entry name" value="(Trans)glycosidases"/>
    <property type="match status" value="1"/>
</dbReference>
<dbReference type="InterPro" id="IPR036962">
    <property type="entry name" value="Glyco_hydro_3_N_sf"/>
</dbReference>
<sequence length="797" mass="84995">MVVMTIRGPPLLVSLLFGIVTAAETHFTSPEVLPSPETHGVGWTDAYNKADDLVSRLTIEQKASLVTGYYGASGCNGNIAPIPSLGFGGLCLQDGPVGIRLADLGSTFPAGLTAAATWDKDLIYDRGKAVGSEFRGKGANVMLGPVGGPLGRHSLGGRNWEGFSPDPYLTGVAMASSIKGIQDAGVQASAKHFIGNEQETMRGGSLTANGTVVDAISSNIDDRTMHELYLWPFADAVKSGVSSVMCSYNRVNQTYSCENSKILNGLLKGELGFQGYVVSDWSATHSGVKAITSGLDMNMPGPISDADPTSNSTYFGQNITLAVNNGSLPEDRLDDMARRVLTPYFFLGQDSTDFPTVDPSTIYVLLQTYGYSAASLGLPPAPASRDVRQDHKKLIREMGAAGVVLLKNTNGTLPLRNQTNIGVFGNSAGDVTDGLYYEGTKASRTGFGFQQGTLSVGGGSGTGRSTYIISPLQALLERSDARVQYILDNEFIASGDLSSIYPTPDVCLVFLKTWASEGYDRTSFENDWDSMAVVNNVTAKCPNTVVITHSGGVNTMPWASNPNVTAILAAHYPGQESGNSIVDVLYGDVNPSGRLPYTIPAKESDYDIPVVNVTGPEALDSSAWQSDFAEGLFIDYRYFDAKNITPLFEFGFGLSYTTYGVNEPPSVKSVNNISSPFPLPSTTVAPGGNPDLYTEMFNVKANVSNTGAVPGAAVLQLYVSLKDAAVPEGTPVRVLRGFEKVHIEPGDSVAVQFQLTRRDLSFWNTTAQDWQIPTGDALLSLGFSSRDLRSSSKVRLL</sequence>
<evidence type="ECO:0000256" key="17">
    <source>
        <dbReference type="ARBA" id="ARBA00041808"/>
    </source>
</evidence>
<evidence type="ECO:0000256" key="5">
    <source>
        <dbReference type="ARBA" id="ARBA00012744"/>
    </source>
</evidence>
<dbReference type="GO" id="GO:0009251">
    <property type="term" value="P:glucan catabolic process"/>
    <property type="evidence" value="ECO:0007669"/>
    <property type="project" value="TreeGrafter"/>
</dbReference>
<keyword evidence="6" id="KW-0964">Secreted</keyword>
<evidence type="ECO:0000313" key="21">
    <source>
        <dbReference type="Proteomes" id="UP000235786"/>
    </source>
</evidence>
<evidence type="ECO:0000256" key="15">
    <source>
        <dbReference type="ARBA" id="ARBA00041276"/>
    </source>
</evidence>
<feature type="chain" id="PRO_5014468626" description="Probable beta-glucosidase G" evidence="18">
    <location>
        <begin position="23"/>
        <end position="797"/>
    </location>
</feature>
<evidence type="ECO:0000256" key="7">
    <source>
        <dbReference type="ARBA" id="ARBA00022729"/>
    </source>
</evidence>
<dbReference type="GO" id="GO:0008422">
    <property type="term" value="F:beta-glucosidase activity"/>
    <property type="evidence" value="ECO:0007669"/>
    <property type="project" value="UniProtKB-EC"/>
</dbReference>
<evidence type="ECO:0000256" key="16">
    <source>
        <dbReference type="ARBA" id="ARBA00041601"/>
    </source>
</evidence>
<dbReference type="InterPro" id="IPR050288">
    <property type="entry name" value="Cellulose_deg_GH3"/>
</dbReference>
<evidence type="ECO:0000256" key="10">
    <source>
        <dbReference type="ARBA" id="ARBA00023277"/>
    </source>
</evidence>
<dbReference type="InterPro" id="IPR001764">
    <property type="entry name" value="Glyco_hydro_3_N"/>
</dbReference>
<dbReference type="Pfam" id="PF14310">
    <property type="entry name" value="Fn3-like"/>
    <property type="match status" value="1"/>
</dbReference>
<dbReference type="EC" id="3.2.1.21" evidence="5"/>
<dbReference type="PANTHER" id="PTHR42715">
    <property type="entry name" value="BETA-GLUCOSIDASE"/>
    <property type="match status" value="1"/>
</dbReference>
<dbReference type="Pfam" id="PF00933">
    <property type="entry name" value="Glyco_hydro_3"/>
    <property type="match status" value="1"/>
</dbReference>
<evidence type="ECO:0000256" key="4">
    <source>
        <dbReference type="ARBA" id="ARBA00005336"/>
    </source>
</evidence>
<keyword evidence="21" id="KW-1185">Reference proteome</keyword>
<dbReference type="Gene3D" id="3.20.20.300">
    <property type="entry name" value="Glycoside hydrolase, family 3, N-terminal domain"/>
    <property type="match status" value="1"/>
</dbReference>
<keyword evidence="12" id="KW-0624">Polysaccharide degradation</keyword>
<evidence type="ECO:0000313" key="20">
    <source>
        <dbReference type="EMBL" id="PMD36360.1"/>
    </source>
</evidence>
<dbReference type="AlphaFoldDB" id="A0A2J6RCW7"/>
<keyword evidence="11" id="KW-0326">Glycosidase</keyword>
<evidence type="ECO:0000256" key="18">
    <source>
        <dbReference type="SAM" id="SignalP"/>
    </source>
</evidence>
<evidence type="ECO:0000256" key="11">
    <source>
        <dbReference type="ARBA" id="ARBA00023295"/>
    </source>
</evidence>
<evidence type="ECO:0000256" key="1">
    <source>
        <dbReference type="ARBA" id="ARBA00000448"/>
    </source>
</evidence>
<comment type="subcellular location">
    <subcellularLocation>
        <location evidence="2">Secreted</location>
    </subcellularLocation>
</comment>
<protein>
    <recommendedName>
        <fullName evidence="14">Probable beta-glucosidase G</fullName>
        <ecNumber evidence="5">3.2.1.21</ecNumber>
    </recommendedName>
    <alternativeName>
        <fullName evidence="15">Beta-D-glucoside glucohydrolase G</fullName>
    </alternativeName>
    <alternativeName>
        <fullName evidence="16">Cellobiase G</fullName>
    </alternativeName>
    <alternativeName>
        <fullName evidence="17">Gentiobiase G</fullName>
    </alternativeName>
</protein>
<evidence type="ECO:0000259" key="19">
    <source>
        <dbReference type="SMART" id="SM01217"/>
    </source>
</evidence>
<dbReference type="SUPFAM" id="SSF52279">
    <property type="entry name" value="Beta-D-glucan exohydrolase, C-terminal domain"/>
    <property type="match status" value="1"/>
</dbReference>
<keyword evidence="7 18" id="KW-0732">Signal</keyword>
<evidence type="ECO:0000256" key="8">
    <source>
        <dbReference type="ARBA" id="ARBA00022801"/>
    </source>
</evidence>
<reference evidence="20 21" key="1">
    <citation type="submission" date="2016-04" db="EMBL/GenBank/DDBJ databases">
        <title>A degradative enzymes factory behind the ericoid mycorrhizal symbiosis.</title>
        <authorList>
            <consortium name="DOE Joint Genome Institute"/>
            <person name="Martino E."/>
            <person name="Morin E."/>
            <person name="Grelet G."/>
            <person name="Kuo A."/>
            <person name="Kohler A."/>
            <person name="Daghino S."/>
            <person name="Barry K."/>
            <person name="Choi C."/>
            <person name="Cichocki N."/>
            <person name="Clum A."/>
            <person name="Copeland A."/>
            <person name="Hainaut M."/>
            <person name="Haridas S."/>
            <person name="Labutti K."/>
            <person name="Lindquist E."/>
            <person name="Lipzen A."/>
            <person name="Khouja H.-R."/>
            <person name="Murat C."/>
            <person name="Ohm R."/>
            <person name="Olson A."/>
            <person name="Spatafora J."/>
            <person name="Veneault-Fourrey C."/>
            <person name="Henrissat B."/>
            <person name="Grigoriev I."/>
            <person name="Martin F."/>
            <person name="Perotto S."/>
        </authorList>
    </citation>
    <scope>NUCLEOTIDE SEQUENCE [LARGE SCALE GENOMIC DNA]</scope>
    <source>
        <strain evidence="20 21">F</strain>
    </source>
</reference>
<organism evidence="20 21">
    <name type="scientific">Hyaloscypha variabilis (strain UAMH 11265 / GT02V1 / F)</name>
    <name type="common">Meliniomyces variabilis</name>
    <dbReference type="NCBI Taxonomy" id="1149755"/>
    <lineage>
        <taxon>Eukaryota</taxon>
        <taxon>Fungi</taxon>
        <taxon>Dikarya</taxon>
        <taxon>Ascomycota</taxon>
        <taxon>Pezizomycotina</taxon>
        <taxon>Leotiomycetes</taxon>
        <taxon>Helotiales</taxon>
        <taxon>Hyaloscyphaceae</taxon>
        <taxon>Hyaloscypha</taxon>
        <taxon>Hyaloscypha variabilis</taxon>
    </lineage>
</organism>
<dbReference type="OrthoDB" id="416222at2759"/>
<dbReference type="InterPro" id="IPR013783">
    <property type="entry name" value="Ig-like_fold"/>
</dbReference>
<gene>
    <name evidence="20" type="ORF">L207DRAFT_556697</name>
</gene>
<dbReference type="InterPro" id="IPR036881">
    <property type="entry name" value="Glyco_hydro_3_C_sf"/>
</dbReference>
<dbReference type="Gene3D" id="2.60.40.10">
    <property type="entry name" value="Immunoglobulins"/>
    <property type="match status" value="1"/>
</dbReference>